<evidence type="ECO:0000256" key="1">
    <source>
        <dbReference type="SAM" id="SignalP"/>
    </source>
</evidence>
<sequence length="131" mass="14703">MQGIKWGRSATFALMLVVASTLFTGKAAAQGQLLEVYSAYLGSADHFNSKGARLTQPWQIIRQDRANFHKFGLRDPGDESDRYFASAANRGRMERMILNGTIERSAARRIVNSNVWITVEIYSDFVNVTVQ</sequence>
<reference evidence="2 3" key="1">
    <citation type="submission" date="2020-09" db="EMBL/GenBank/DDBJ databases">
        <title>The genome sequence of type strain Labrenzia polysiphoniae KACC 19711.</title>
        <authorList>
            <person name="Liu Y."/>
        </authorList>
    </citation>
    <scope>NUCLEOTIDE SEQUENCE [LARGE SCALE GENOMIC DNA]</scope>
    <source>
        <strain evidence="2 3">KACC 19711</strain>
    </source>
</reference>
<dbReference type="RefSeq" id="WP_192108961.1">
    <property type="nucleotide sequence ID" value="NZ_JACYXJ010000003.1"/>
</dbReference>
<feature type="signal peptide" evidence="1">
    <location>
        <begin position="1"/>
        <end position="29"/>
    </location>
</feature>
<organism evidence="2 3">
    <name type="scientific">Roseibium polysiphoniae</name>
    <dbReference type="NCBI Taxonomy" id="2571221"/>
    <lineage>
        <taxon>Bacteria</taxon>
        <taxon>Pseudomonadati</taxon>
        <taxon>Pseudomonadota</taxon>
        <taxon>Alphaproteobacteria</taxon>
        <taxon>Hyphomicrobiales</taxon>
        <taxon>Stappiaceae</taxon>
        <taxon>Roseibium</taxon>
    </lineage>
</organism>
<comment type="caution">
    <text evidence="2">The sequence shown here is derived from an EMBL/GenBank/DDBJ whole genome shotgun (WGS) entry which is preliminary data.</text>
</comment>
<proteinExistence type="predicted"/>
<feature type="chain" id="PRO_5045087227" evidence="1">
    <location>
        <begin position="30"/>
        <end position="131"/>
    </location>
</feature>
<protein>
    <submittedName>
        <fullName evidence="2">Uncharacterized protein</fullName>
    </submittedName>
</protein>
<gene>
    <name evidence="2" type="ORF">IG617_09455</name>
</gene>
<name>A0ABR9C9F1_9HYPH</name>
<accession>A0ABR9C9F1</accession>
<dbReference type="EMBL" id="JACYXJ010000003">
    <property type="protein sequence ID" value="MBD8876510.1"/>
    <property type="molecule type" value="Genomic_DNA"/>
</dbReference>
<evidence type="ECO:0000313" key="3">
    <source>
        <dbReference type="Proteomes" id="UP000615687"/>
    </source>
</evidence>
<dbReference type="Proteomes" id="UP000615687">
    <property type="component" value="Unassembled WGS sequence"/>
</dbReference>
<keyword evidence="3" id="KW-1185">Reference proteome</keyword>
<evidence type="ECO:0000313" key="2">
    <source>
        <dbReference type="EMBL" id="MBD8876510.1"/>
    </source>
</evidence>
<keyword evidence="1" id="KW-0732">Signal</keyword>